<keyword evidence="2 4" id="KW-0863">Zinc-finger</keyword>
<evidence type="ECO:0000256" key="4">
    <source>
        <dbReference type="PROSITE-ProRule" id="PRU00134"/>
    </source>
</evidence>
<dbReference type="SMART" id="SM00317">
    <property type="entry name" value="SET"/>
    <property type="match status" value="1"/>
</dbReference>
<evidence type="ECO:0008006" key="9">
    <source>
        <dbReference type="Google" id="ProtNLM"/>
    </source>
</evidence>
<dbReference type="InterPro" id="IPR046341">
    <property type="entry name" value="SET_dom_sf"/>
</dbReference>
<sequence length="541" mass="61908">MGISTKNDLYALQDVPDRGKGLIATTNIPKGTRILAEKPLIVIPARKPVSYFSISQQLEALSEEQRDAFLSMKNVHPSVGDKLIGIFRTNFLCLTKSGDLAIFQEACRINHDCESNTFHYWNDNIKRHTVHATRDIQSGEEITISYVSSMMKYYARRETLRQSFKFTCWCRPCSLPDKQSQKRDRVIEKILHFAKLERSSQSVSPDEALSYLRSQVRLYNELGLEDYDFARVHGHAASLFIKHGDLARGRLFAQMAASMFETLLGNDSIEVIHYACLARNPASDPQYGLSMMWHTSVGEVPHGLTSDDFEDWLWKTKEPEGLERPMSPPYQGWFSGFADLPHRDDIYAGGSVKIPHSCFLGEIVAVDFCHRLEFEIRDIYGEMIPLRFYTNGEGAELPPEEYSRGDTVAVLDASRYEFEDGVSGIRHEEPWMMKVFPLCLDAVLALNDRVHEFSFRQQNNTRKCHGCGRTSAEASMKRCDKCLLFRYCNSECQDVGRNTNTKAHEDDCKFLQDPDLRALFLIKWKDVQNHIHFPLKVIDAS</sequence>
<comment type="caution">
    <text evidence="7">The sequence shown here is derived from an EMBL/GenBank/DDBJ whole genome shotgun (WGS) entry which is preliminary data.</text>
</comment>
<dbReference type="PANTHER" id="PTHR47332">
    <property type="entry name" value="SET DOMAIN-CONTAINING PROTEIN 5"/>
    <property type="match status" value="1"/>
</dbReference>
<proteinExistence type="predicted"/>
<feature type="domain" description="MYND-type" evidence="6">
    <location>
        <begin position="464"/>
        <end position="508"/>
    </location>
</feature>
<evidence type="ECO:0000256" key="2">
    <source>
        <dbReference type="ARBA" id="ARBA00022771"/>
    </source>
</evidence>
<dbReference type="Gene3D" id="6.10.140.2220">
    <property type="match status" value="1"/>
</dbReference>
<dbReference type="InterPro" id="IPR002893">
    <property type="entry name" value="Znf_MYND"/>
</dbReference>
<dbReference type="SUPFAM" id="SSF82199">
    <property type="entry name" value="SET domain"/>
    <property type="match status" value="1"/>
</dbReference>
<keyword evidence="1" id="KW-0479">Metal-binding</keyword>
<dbReference type="Proteomes" id="UP000706124">
    <property type="component" value="Unassembled WGS sequence"/>
</dbReference>
<dbReference type="EMBL" id="SRPO01000377">
    <property type="protein sequence ID" value="KAG5933335.1"/>
    <property type="molecule type" value="Genomic_DNA"/>
</dbReference>
<accession>A0A9P7M8L4</accession>
<gene>
    <name evidence="7" type="ORF">E4U60_004533</name>
</gene>
<dbReference type="GO" id="GO:0008270">
    <property type="term" value="F:zinc ion binding"/>
    <property type="evidence" value="ECO:0007669"/>
    <property type="project" value="UniProtKB-KW"/>
</dbReference>
<dbReference type="InterPro" id="IPR011990">
    <property type="entry name" value="TPR-like_helical_dom_sf"/>
</dbReference>
<reference evidence="7 8" key="1">
    <citation type="journal article" date="2020" name="bioRxiv">
        <title>Whole genome comparisons of ergot fungi reveals the divergence and evolution of species within the genus Claviceps are the result of varying mechanisms driving genome evolution and host range expansion.</title>
        <authorList>
            <person name="Wyka S.A."/>
            <person name="Mondo S.J."/>
            <person name="Liu M."/>
            <person name="Dettman J."/>
            <person name="Nalam V."/>
            <person name="Broders K.D."/>
        </authorList>
    </citation>
    <scope>NUCLEOTIDE SEQUENCE [LARGE SCALE GENOMIC DNA]</scope>
    <source>
        <strain evidence="7 8">CCC 1485</strain>
    </source>
</reference>
<keyword evidence="3" id="KW-0862">Zinc</keyword>
<evidence type="ECO:0000256" key="3">
    <source>
        <dbReference type="ARBA" id="ARBA00022833"/>
    </source>
</evidence>
<dbReference type="Gene3D" id="2.170.270.10">
    <property type="entry name" value="SET domain"/>
    <property type="match status" value="1"/>
</dbReference>
<dbReference type="Pfam" id="PF00856">
    <property type="entry name" value="SET"/>
    <property type="match status" value="1"/>
</dbReference>
<dbReference type="InterPro" id="IPR053185">
    <property type="entry name" value="SET_domain_protein"/>
</dbReference>
<dbReference type="CDD" id="cd20071">
    <property type="entry name" value="SET_SMYD"/>
    <property type="match status" value="1"/>
</dbReference>
<dbReference type="InterPro" id="IPR001214">
    <property type="entry name" value="SET_dom"/>
</dbReference>
<evidence type="ECO:0000259" key="6">
    <source>
        <dbReference type="PROSITE" id="PS50865"/>
    </source>
</evidence>
<dbReference type="Gene3D" id="1.25.40.10">
    <property type="entry name" value="Tetratricopeptide repeat domain"/>
    <property type="match status" value="1"/>
</dbReference>
<evidence type="ECO:0000313" key="8">
    <source>
        <dbReference type="Proteomes" id="UP000706124"/>
    </source>
</evidence>
<organism evidence="7 8">
    <name type="scientific">Claviceps pazoutovae</name>
    <dbReference type="NCBI Taxonomy" id="1649127"/>
    <lineage>
        <taxon>Eukaryota</taxon>
        <taxon>Fungi</taxon>
        <taxon>Dikarya</taxon>
        <taxon>Ascomycota</taxon>
        <taxon>Pezizomycotina</taxon>
        <taxon>Sordariomycetes</taxon>
        <taxon>Hypocreomycetidae</taxon>
        <taxon>Hypocreales</taxon>
        <taxon>Clavicipitaceae</taxon>
        <taxon>Claviceps</taxon>
    </lineage>
</organism>
<dbReference type="SUPFAM" id="SSF144232">
    <property type="entry name" value="HIT/MYND zinc finger-like"/>
    <property type="match status" value="1"/>
</dbReference>
<keyword evidence="8" id="KW-1185">Reference proteome</keyword>
<protein>
    <recommendedName>
        <fullName evidence="9">Suppressor of anucleate metulae protein B</fullName>
    </recommendedName>
</protein>
<dbReference type="OrthoDB" id="265717at2759"/>
<dbReference type="PROSITE" id="PS50280">
    <property type="entry name" value="SET"/>
    <property type="match status" value="1"/>
</dbReference>
<name>A0A9P7M8L4_9HYPO</name>
<evidence type="ECO:0000313" key="7">
    <source>
        <dbReference type="EMBL" id="KAG5933335.1"/>
    </source>
</evidence>
<dbReference type="PANTHER" id="PTHR47332:SF2">
    <property type="entry name" value="SET-6"/>
    <property type="match status" value="1"/>
</dbReference>
<feature type="domain" description="SET" evidence="5">
    <location>
        <begin position="7"/>
        <end position="147"/>
    </location>
</feature>
<evidence type="ECO:0000256" key="1">
    <source>
        <dbReference type="ARBA" id="ARBA00022723"/>
    </source>
</evidence>
<dbReference type="AlphaFoldDB" id="A0A9P7M8L4"/>
<evidence type="ECO:0000259" key="5">
    <source>
        <dbReference type="PROSITE" id="PS50280"/>
    </source>
</evidence>
<dbReference type="PROSITE" id="PS50865">
    <property type="entry name" value="ZF_MYND_2"/>
    <property type="match status" value="1"/>
</dbReference>